<protein>
    <submittedName>
        <fullName evidence="1">Uncharacterized protein</fullName>
    </submittedName>
</protein>
<organism evidence="1 2">
    <name type="scientific">Peribacillus huizhouensis</name>
    <dbReference type="NCBI Taxonomy" id="1501239"/>
    <lineage>
        <taxon>Bacteria</taxon>
        <taxon>Bacillati</taxon>
        <taxon>Bacillota</taxon>
        <taxon>Bacilli</taxon>
        <taxon>Bacillales</taxon>
        <taxon>Bacillaceae</taxon>
        <taxon>Peribacillus</taxon>
    </lineage>
</organism>
<proteinExistence type="predicted"/>
<dbReference type="RefSeq" id="WP_182501898.1">
    <property type="nucleotide sequence ID" value="NZ_JACJHX010000003.1"/>
</dbReference>
<name>A0ABR6CLI1_9BACI</name>
<comment type="caution">
    <text evidence="1">The sequence shown here is derived from an EMBL/GenBank/DDBJ whole genome shotgun (WGS) entry which is preliminary data.</text>
</comment>
<evidence type="ECO:0000313" key="2">
    <source>
        <dbReference type="Proteomes" id="UP000626697"/>
    </source>
</evidence>
<evidence type="ECO:0000313" key="1">
    <source>
        <dbReference type="EMBL" id="MBA9025904.1"/>
    </source>
</evidence>
<gene>
    <name evidence="1" type="ORF">HNP81_001189</name>
</gene>
<dbReference type="EMBL" id="JACJHX010000003">
    <property type="protein sequence ID" value="MBA9025904.1"/>
    <property type="molecule type" value="Genomic_DNA"/>
</dbReference>
<keyword evidence="2" id="KW-1185">Reference proteome</keyword>
<accession>A0ABR6CLI1</accession>
<dbReference type="Proteomes" id="UP000626697">
    <property type="component" value="Unassembled WGS sequence"/>
</dbReference>
<sequence>MAKALIMAKAKKIINIKTLPGTDEEVLNFLRLSNYKDVKNLLNHIQRSVIVKEDKVEYDLHRKIKRGLSTRTL</sequence>
<reference evidence="1 2" key="1">
    <citation type="submission" date="2020-08" db="EMBL/GenBank/DDBJ databases">
        <title>Genomic Encyclopedia of Type Strains, Phase IV (KMG-IV): sequencing the most valuable type-strain genomes for metagenomic binning, comparative biology and taxonomic classification.</title>
        <authorList>
            <person name="Goeker M."/>
        </authorList>
    </citation>
    <scope>NUCLEOTIDE SEQUENCE [LARGE SCALE GENOMIC DNA]</scope>
    <source>
        <strain evidence="1 2">DSM 105481</strain>
    </source>
</reference>